<gene>
    <name evidence="2" type="ORF">BGZ65_010537</name>
</gene>
<comment type="caution">
    <text evidence="2">The sequence shown here is derived from an EMBL/GenBank/DDBJ whole genome shotgun (WGS) entry which is preliminary data.</text>
</comment>
<reference evidence="2" key="1">
    <citation type="journal article" date="2020" name="Fungal Divers.">
        <title>Resolving the Mortierellaceae phylogeny through synthesis of multi-gene phylogenetics and phylogenomics.</title>
        <authorList>
            <person name="Vandepol N."/>
            <person name="Liber J."/>
            <person name="Desiro A."/>
            <person name="Na H."/>
            <person name="Kennedy M."/>
            <person name="Barry K."/>
            <person name="Grigoriev I.V."/>
            <person name="Miller A.N."/>
            <person name="O'Donnell K."/>
            <person name="Stajich J.E."/>
            <person name="Bonito G."/>
        </authorList>
    </citation>
    <scope>NUCLEOTIDE SEQUENCE</scope>
    <source>
        <strain evidence="2">MES-2147</strain>
    </source>
</reference>
<accession>A0A9P6IIG9</accession>
<sequence length="483" mass="53015">MMNLKTTAMLGNITRQGVSRQLMPLTNSKNSVLTLSQRTAAQGGNVSANAPSNPVRSFSSSQASRDNNNNSNSATHLTGSHPFQPSYSSVASFSANNQFNTLPYQSYQRLQGPFVANSSFPKEFKNKSAIPKYSQLTKDAWDAAINGKDTRAVFSYLQEMRHEGLYADSALSSKIIAQFLDMNNPKDAERALSMLVDCHRNQGRTLSAAQKNIYTALANDIANHSSDFSQALSLAKLLDRHGLLASSGFADGALQTYRQLKSSAGLDVVKAAIVSTADMETLLTLQSSLTKTNNRYRHLIEILLDAKEMNMLPSQEICSRVSLSFMKLNDYTGQLAWDTAVQEIYPGYRASVPKDMEEEIAALDPVSSGLTSSFNSNTSDSAKHHKENEFTTQTTTTTTNTARNNDSSAAIIRACQFGYAAAALEGIHKMVNQNQIPSPQAIADTIQVCAKREKERTTDYQQLFRLAQQSLDLIRDDDQKRAA</sequence>
<dbReference type="Proteomes" id="UP000749646">
    <property type="component" value="Unassembled WGS sequence"/>
</dbReference>
<name>A0A9P6IIG9_9FUNG</name>
<feature type="region of interest" description="Disordered" evidence="1">
    <location>
        <begin position="372"/>
        <end position="402"/>
    </location>
</feature>
<protein>
    <submittedName>
        <fullName evidence="2">Uncharacterized protein</fullName>
    </submittedName>
</protein>
<feature type="compositionally biased region" description="Low complexity" evidence="1">
    <location>
        <begin position="391"/>
        <end position="401"/>
    </location>
</feature>
<keyword evidence="3" id="KW-1185">Reference proteome</keyword>
<evidence type="ECO:0000256" key="1">
    <source>
        <dbReference type="SAM" id="MobiDB-lite"/>
    </source>
</evidence>
<feature type="region of interest" description="Disordered" evidence="1">
    <location>
        <begin position="42"/>
        <end position="81"/>
    </location>
</feature>
<proteinExistence type="predicted"/>
<feature type="non-terminal residue" evidence="2">
    <location>
        <position position="1"/>
    </location>
</feature>
<dbReference type="OrthoDB" id="411857at2759"/>
<dbReference type="AlphaFoldDB" id="A0A9P6IIG9"/>
<organism evidence="2 3">
    <name type="scientific">Modicella reniformis</name>
    <dbReference type="NCBI Taxonomy" id="1440133"/>
    <lineage>
        <taxon>Eukaryota</taxon>
        <taxon>Fungi</taxon>
        <taxon>Fungi incertae sedis</taxon>
        <taxon>Mucoromycota</taxon>
        <taxon>Mortierellomycotina</taxon>
        <taxon>Mortierellomycetes</taxon>
        <taxon>Mortierellales</taxon>
        <taxon>Mortierellaceae</taxon>
        <taxon>Modicella</taxon>
    </lineage>
</organism>
<dbReference type="EMBL" id="JAAAHW010011074">
    <property type="protein sequence ID" value="KAF9921227.1"/>
    <property type="molecule type" value="Genomic_DNA"/>
</dbReference>
<evidence type="ECO:0000313" key="2">
    <source>
        <dbReference type="EMBL" id="KAF9921227.1"/>
    </source>
</evidence>
<evidence type="ECO:0000313" key="3">
    <source>
        <dbReference type="Proteomes" id="UP000749646"/>
    </source>
</evidence>
<feature type="compositionally biased region" description="Low complexity" evidence="1">
    <location>
        <begin position="59"/>
        <end position="73"/>
    </location>
</feature>
<feature type="compositionally biased region" description="Polar residues" evidence="1">
    <location>
        <begin position="42"/>
        <end position="58"/>
    </location>
</feature>